<evidence type="ECO:0000313" key="3">
    <source>
        <dbReference type="Proteomes" id="UP000235739"/>
    </source>
</evidence>
<dbReference type="Gene3D" id="1.10.287.100">
    <property type="match status" value="1"/>
</dbReference>
<dbReference type="GeneID" id="303185515"/>
<dbReference type="Gene3D" id="1.10.10.10">
    <property type="entry name" value="Winged helix-like DNA-binding domain superfamily/Winged helix DNA-binding domain"/>
    <property type="match status" value="1"/>
</dbReference>
<gene>
    <name evidence="2" type="ORF">CIK84_03605</name>
</gene>
<comment type="caution">
    <text evidence="2">The sequence shown here is derived from an EMBL/GenBank/DDBJ whole genome shotgun (WGS) entry which is preliminary data.</text>
</comment>
<feature type="domain" description="HTH marR-type" evidence="1">
    <location>
        <begin position="1"/>
        <end position="139"/>
    </location>
</feature>
<dbReference type="AlphaFoldDB" id="A0A2N7S3G8"/>
<evidence type="ECO:0000313" key="2">
    <source>
        <dbReference type="EMBL" id="PMQ20692.1"/>
    </source>
</evidence>
<proteinExistence type="predicted"/>
<dbReference type="InterPro" id="IPR052526">
    <property type="entry name" value="HTH-type_Bedaq_tolerance"/>
</dbReference>
<accession>A0A2N7S3G8</accession>
<dbReference type="Pfam" id="PF01047">
    <property type="entry name" value="MarR"/>
    <property type="match status" value="1"/>
</dbReference>
<dbReference type="InterPro" id="IPR036390">
    <property type="entry name" value="WH_DNA-bd_sf"/>
</dbReference>
<protein>
    <submittedName>
        <fullName evidence="2">MarR family transcriptional regulator</fullName>
    </submittedName>
</protein>
<dbReference type="EMBL" id="PNQX01000001">
    <property type="protein sequence ID" value="PMQ20692.1"/>
    <property type="molecule type" value="Genomic_DNA"/>
</dbReference>
<dbReference type="RefSeq" id="WP_013349268.1">
    <property type="nucleotide sequence ID" value="NZ_JABUYH010000011.1"/>
</dbReference>
<sequence length="150" mass="16151">MNEISTQASDIATGVAIASGTMARLLGRAAGQGRSVTAWRVLSVLDRLGPQRVGDLAIEQRVAQPTMTGLVIRMENDQLLQRQPDPDDGRASLVKLTDAGKEAVEAYRQRAIMALAGDISSFSAKEQEILAQAVPLLQRLNDQVASKLDR</sequence>
<dbReference type="GO" id="GO:0003700">
    <property type="term" value="F:DNA-binding transcription factor activity"/>
    <property type="evidence" value="ECO:0007669"/>
    <property type="project" value="InterPro"/>
</dbReference>
<dbReference type="OMA" id="FARIDRC"/>
<dbReference type="PANTHER" id="PTHR39515">
    <property type="entry name" value="CONSERVED PROTEIN"/>
    <property type="match status" value="1"/>
</dbReference>
<dbReference type="PANTHER" id="PTHR39515:SF2">
    <property type="entry name" value="HTH-TYPE TRANSCRIPTIONAL REGULATOR RV0880"/>
    <property type="match status" value="1"/>
</dbReference>
<name>A0A2N7S3G8_9MICC</name>
<dbReference type="SMART" id="SM00347">
    <property type="entry name" value="HTH_MARR"/>
    <property type="match status" value="1"/>
</dbReference>
<organism evidence="2 3">
    <name type="scientific">Glutamicibacter arilaitensis</name>
    <dbReference type="NCBI Taxonomy" id="256701"/>
    <lineage>
        <taxon>Bacteria</taxon>
        <taxon>Bacillati</taxon>
        <taxon>Actinomycetota</taxon>
        <taxon>Actinomycetes</taxon>
        <taxon>Micrococcales</taxon>
        <taxon>Micrococcaceae</taxon>
        <taxon>Glutamicibacter</taxon>
    </lineage>
</organism>
<reference evidence="2 3" key="1">
    <citation type="journal article" date="2017" name="Elife">
        <title>Extensive horizontal gene transfer in cheese-associated bacteria.</title>
        <authorList>
            <person name="Bonham K.S."/>
            <person name="Wolfe B.E."/>
            <person name="Dutton R.J."/>
        </authorList>
    </citation>
    <scope>NUCLEOTIDE SEQUENCE [LARGE SCALE GENOMIC DNA]</scope>
    <source>
        <strain evidence="2 3">JB182</strain>
    </source>
</reference>
<dbReference type="PROSITE" id="PS50995">
    <property type="entry name" value="HTH_MARR_2"/>
    <property type="match status" value="1"/>
</dbReference>
<dbReference type="SUPFAM" id="SSF46785">
    <property type="entry name" value="Winged helix' DNA-binding domain"/>
    <property type="match status" value="1"/>
</dbReference>
<dbReference type="Proteomes" id="UP000235739">
    <property type="component" value="Unassembled WGS sequence"/>
</dbReference>
<dbReference type="InterPro" id="IPR000835">
    <property type="entry name" value="HTH_MarR-typ"/>
</dbReference>
<evidence type="ECO:0000259" key="1">
    <source>
        <dbReference type="PROSITE" id="PS50995"/>
    </source>
</evidence>
<dbReference type="InterPro" id="IPR036388">
    <property type="entry name" value="WH-like_DNA-bd_sf"/>
</dbReference>